<accession>A0ABW9XBQ9</accession>
<name>A0ABW9XBQ9_9SPHN</name>
<evidence type="ECO:0000313" key="1">
    <source>
        <dbReference type="EMBL" id="NBC35966.1"/>
    </source>
</evidence>
<proteinExistence type="predicted"/>
<dbReference type="EMBL" id="JAAAPO010000002">
    <property type="protein sequence ID" value="NBC35966.1"/>
    <property type="molecule type" value="Genomic_DNA"/>
</dbReference>
<protein>
    <submittedName>
        <fullName evidence="1">Uncharacterized protein</fullName>
    </submittedName>
</protein>
<dbReference type="Proteomes" id="UP000753724">
    <property type="component" value="Unassembled WGS sequence"/>
</dbReference>
<comment type="caution">
    <text evidence="1">The sequence shown here is derived from an EMBL/GenBank/DDBJ whole genome shotgun (WGS) entry which is preliminary data.</text>
</comment>
<reference evidence="2" key="1">
    <citation type="submission" date="2020-01" db="EMBL/GenBank/DDBJ databases">
        <title>Sphingomonas sp. strain CSW-10.</title>
        <authorList>
            <person name="Chen W.-M."/>
        </authorList>
    </citation>
    <scope>NUCLEOTIDE SEQUENCE [LARGE SCALE GENOMIC DNA]</scope>
    <source>
        <strain evidence="2">FSY-8</strain>
    </source>
</reference>
<sequence length="145" mass="14919">MTIAPLPIDLDGAPATAVITTADGGSTLVPVALPLARKDTDADGKAQWHGVHPASMWGIAHGAATAFGDWHVSTLPALSIVLAGGWEIETTDGMTRQFTPGEVLVTLDNTGRGHRSRTLDGPCTSLGVWLTEEVAASLRNAAGGL</sequence>
<evidence type="ECO:0000313" key="2">
    <source>
        <dbReference type="Proteomes" id="UP000753724"/>
    </source>
</evidence>
<dbReference type="RefSeq" id="WP_161717244.1">
    <property type="nucleotide sequence ID" value="NZ_JAAAPO010000002.1"/>
</dbReference>
<gene>
    <name evidence="1" type="ORF">GTZ99_05285</name>
</gene>
<organism evidence="1 2">
    <name type="scientific">Novosphingobium ovatum</name>
    <dbReference type="NCBI Taxonomy" id="1908523"/>
    <lineage>
        <taxon>Bacteria</taxon>
        <taxon>Pseudomonadati</taxon>
        <taxon>Pseudomonadota</taxon>
        <taxon>Alphaproteobacteria</taxon>
        <taxon>Sphingomonadales</taxon>
        <taxon>Sphingomonadaceae</taxon>
        <taxon>Novosphingobium</taxon>
    </lineage>
</organism>
<keyword evidence="2" id="KW-1185">Reference proteome</keyword>